<dbReference type="HOGENOM" id="CLU_033332_6_0_7"/>
<keyword evidence="7" id="KW-1185">Reference proteome</keyword>
<evidence type="ECO:0000256" key="4">
    <source>
        <dbReference type="PIRSR" id="PIRSR000390-2"/>
    </source>
</evidence>
<dbReference type="GO" id="GO:0008483">
    <property type="term" value="F:transaminase activity"/>
    <property type="evidence" value="ECO:0007669"/>
    <property type="project" value="TreeGrafter"/>
</dbReference>
<gene>
    <name evidence="6" type="ORF">ETSY1_18820</name>
</gene>
<feature type="modified residue" description="N6-(pyridoxal phosphate)lysine" evidence="4">
    <location>
        <position position="195"/>
    </location>
</feature>
<dbReference type="GO" id="GO:0000271">
    <property type="term" value="P:polysaccharide biosynthetic process"/>
    <property type="evidence" value="ECO:0007669"/>
    <property type="project" value="TreeGrafter"/>
</dbReference>
<evidence type="ECO:0000256" key="2">
    <source>
        <dbReference type="ARBA" id="ARBA00037999"/>
    </source>
</evidence>
<evidence type="ECO:0000256" key="3">
    <source>
        <dbReference type="PIRSR" id="PIRSR000390-1"/>
    </source>
</evidence>
<dbReference type="InterPro" id="IPR015424">
    <property type="entry name" value="PyrdxlP-dep_Trfase"/>
</dbReference>
<reference evidence="6 7" key="1">
    <citation type="journal article" date="2014" name="Nature">
        <title>An environmental bacterial taxon with a large and distinct metabolic repertoire.</title>
        <authorList>
            <person name="Wilson M.C."/>
            <person name="Mori T."/>
            <person name="Ruckert C."/>
            <person name="Uria A.R."/>
            <person name="Helf M.J."/>
            <person name="Takada K."/>
            <person name="Gernert C."/>
            <person name="Steffens U.A."/>
            <person name="Heycke N."/>
            <person name="Schmitt S."/>
            <person name="Rinke C."/>
            <person name="Helfrich E.J."/>
            <person name="Brachmann A.O."/>
            <person name="Gurgui C."/>
            <person name="Wakimoto T."/>
            <person name="Kracht M."/>
            <person name="Crusemann M."/>
            <person name="Hentschel U."/>
            <person name="Abe I."/>
            <person name="Matsunaga S."/>
            <person name="Kalinowski J."/>
            <person name="Takeyama H."/>
            <person name="Piel J."/>
        </authorList>
    </citation>
    <scope>NUCLEOTIDE SEQUENCE [LARGE SCALE GENOMIC DNA]</scope>
    <source>
        <strain evidence="7">TSY1</strain>
    </source>
</reference>
<dbReference type="SUPFAM" id="SSF53383">
    <property type="entry name" value="PLP-dependent transferases"/>
    <property type="match status" value="1"/>
</dbReference>
<dbReference type="InterPro" id="IPR000653">
    <property type="entry name" value="DegT/StrS_aminotransferase"/>
</dbReference>
<name>W4LL52_ENTF1</name>
<proteinExistence type="inferred from homology"/>
<dbReference type="PATRIC" id="fig|1429438.4.peg.3673"/>
<dbReference type="Gene3D" id="3.40.640.10">
    <property type="entry name" value="Type I PLP-dependent aspartate aminotransferase-like (Major domain)"/>
    <property type="match status" value="1"/>
</dbReference>
<evidence type="ECO:0000313" key="7">
    <source>
        <dbReference type="Proteomes" id="UP000019141"/>
    </source>
</evidence>
<dbReference type="Proteomes" id="UP000019141">
    <property type="component" value="Unassembled WGS sequence"/>
</dbReference>
<dbReference type="Pfam" id="PF01041">
    <property type="entry name" value="DegT_DnrJ_EryC1"/>
    <property type="match status" value="1"/>
</dbReference>
<organism evidence="6 7">
    <name type="scientific">Entotheonella factor</name>
    <dbReference type="NCBI Taxonomy" id="1429438"/>
    <lineage>
        <taxon>Bacteria</taxon>
        <taxon>Pseudomonadati</taxon>
        <taxon>Nitrospinota/Tectimicrobiota group</taxon>
        <taxon>Candidatus Tectimicrobiota</taxon>
        <taxon>Candidatus Entotheonellia</taxon>
        <taxon>Candidatus Entotheonellales</taxon>
        <taxon>Candidatus Entotheonellaceae</taxon>
        <taxon>Candidatus Entotheonella</taxon>
    </lineage>
</organism>
<dbReference type="PANTHER" id="PTHR30244">
    <property type="entry name" value="TRANSAMINASE"/>
    <property type="match status" value="1"/>
</dbReference>
<keyword evidence="1 4" id="KW-0663">Pyridoxal phosphate</keyword>
<dbReference type="EMBL" id="AZHW01000555">
    <property type="protein sequence ID" value="ETW98440.1"/>
    <property type="molecule type" value="Genomic_DNA"/>
</dbReference>
<dbReference type="FunFam" id="3.40.640.10:FF:000089">
    <property type="entry name" value="Aminotransferase, DegT/DnrJ/EryC1/StrS family"/>
    <property type="match status" value="1"/>
</dbReference>
<dbReference type="InterPro" id="IPR015421">
    <property type="entry name" value="PyrdxlP-dep_Trfase_major"/>
</dbReference>
<dbReference type="AlphaFoldDB" id="W4LL52"/>
<dbReference type="PANTHER" id="PTHR30244:SF36">
    <property type="entry name" value="3-OXO-GLUCOSE-6-PHOSPHATE:GLUTAMATE AMINOTRANSFERASE"/>
    <property type="match status" value="1"/>
</dbReference>
<dbReference type="Gene3D" id="3.90.1150.10">
    <property type="entry name" value="Aspartate Aminotransferase, domain 1"/>
    <property type="match status" value="1"/>
</dbReference>
<protein>
    <submittedName>
        <fullName evidence="6">Pleiotropic regulatory protein</fullName>
    </submittedName>
</protein>
<dbReference type="PIRSF" id="PIRSF000390">
    <property type="entry name" value="PLP_StrS"/>
    <property type="match status" value="1"/>
</dbReference>
<accession>W4LL52</accession>
<evidence type="ECO:0000256" key="1">
    <source>
        <dbReference type="ARBA" id="ARBA00022898"/>
    </source>
</evidence>
<dbReference type="InterPro" id="IPR015422">
    <property type="entry name" value="PyrdxlP-dep_Trfase_small"/>
</dbReference>
<feature type="active site" description="Proton acceptor" evidence="3">
    <location>
        <position position="195"/>
    </location>
</feature>
<evidence type="ECO:0000256" key="5">
    <source>
        <dbReference type="RuleBase" id="RU004508"/>
    </source>
</evidence>
<comment type="caution">
    <text evidence="6">The sequence shown here is derived from an EMBL/GenBank/DDBJ whole genome shotgun (WGS) entry which is preliminary data.</text>
</comment>
<dbReference type="CDD" id="cd00616">
    <property type="entry name" value="AHBA_syn"/>
    <property type="match status" value="1"/>
</dbReference>
<dbReference type="GO" id="GO:0030170">
    <property type="term" value="F:pyridoxal phosphate binding"/>
    <property type="evidence" value="ECO:0007669"/>
    <property type="project" value="UniProtKB-ARBA"/>
</dbReference>
<evidence type="ECO:0000313" key="6">
    <source>
        <dbReference type="EMBL" id="ETW98440.1"/>
    </source>
</evidence>
<comment type="similarity">
    <text evidence="2 5">Belongs to the DegT/DnrJ/EryC1 family.</text>
</comment>
<sequence length="376" mass="40722">MTASQGTGLDIVPFVDLTAQYPAIQGEVDAALRDVFERCDFILGRAVEAFEGAFARFIGVEHAVGVSNGLDALCLSLRGLSIGAGDEVILPANTYIATALAVSAVGARPVLVDCDPSTFEMDVAGIEAAINRRTRAIIPVHLAGQAADMRSVMDVAQRHEVVVIEDAAQAHGTQYEGVPVGGLGAVGCFSFYPGKNLGAYGDGGMITTHDAVLAARLRQLRNYGQQVKYEHVEKGVNARLDSMQAAILNVKLRHLPAWNQAREQHAQAYLDLLDGVGDIRFQSPVANSTHVYHLFMIVSDHRDALQAHLTAAGIQTGIHYPIPIHLQSAYQDLGYGPGDFPHTEYLARRMLSLPMFPELQEHQIKRVTTAIETFFI</sequence>